<comment type="caution">
    <text evidence="2">The sequence shown here is derived from an EMBL/GenBank/DDBJ whole genome shotgun (WGS) entry which is preliminary data.</text>
</comment>
<organism evidence="2 3">
    <name type="scientific">Apatococcus fuscideae</name>
    <dbReference type="NCBI Taxonomy" id="2026836"/>
    <lineage>
        <taxon>Eukaryota</taxon>
        <taxon>Viridiplantae</taxon>
        <taxon>Chlorophyta</taxon>
        <taxon>core chlorophytes</taxon>
        <taxon>Trebouxiophyceae</taxon>
        <taxon>Chlorellales</taxon>
        <taxon>Chlorellaceae</taxon>
        <taxon>Apatococcus</taxon>
    </lineage>
</organism>
<feature type="signal peptide" evidence="1">
    <location>
        <begin position="1"/>
        <end position="20"/>
    </location>
</feature>
<accession>A0AAW1SV06</accession>
<name>A0AAW1SV06_9CHLO</name>
<dbReference type="AlphaFoldDB" id="A0AAW1SV06"/>
<dbReference type="InterPro" id="IPR017853">
    <property type="entry name" value="GH"/>
</dbReference>
<dbReference type="EMBL" id="JALJOV010000993">
    <property type="protein sequence ID" value="KAK9856850.1"/>
    <property type="molecule type" value="Genomic_DNA"/>
</dbReference>
<proteinExistence type="predicted"/>
<dbReference type="Gene3D" id="3.20.20.80">
    <property type="entry name" value="Glycosidases"/>
    <property type="match status" value="1"/>
</dbReference>
<gene>
    <name evidence="2" type="ORF">WJX84_011678</name>
</gene>
<sequence length="380" mass="40341">MVLYLVRVLAGLLLASTAFADSRTALKPIFGVDYEPSPSDDTNTQSSSGGVYFATDFANTNFESLWGTAPASDGSPGRGDLAVIAQTLRGNALRMYNFYPGYNHLPFLDGAHANGLKVIVPLGNYQVVEEALSNAAQSTKDLTTLINESKSHVANVAWGLTNEITGDSNCKPTSGSASITQQCLNLLVAACKLINQLDTSSRPVLINHVDEPGFTTPKAVKAALQSAGLGTFYNNRIIQGLDLYFFDQTPTVQAQSFAGVITNYFNDAALSSTPLIIGEYGASVGANSASEQQQVVADSGAALISQMSQHPLLLGGFTFEYSDEPWKGTANGESTYGLQTFTPGQYTTAKTTSGQSYRVDKFTNRPAFGAFQKNAASLQG</sequence>
<protein>
    <recommendedName>
        <fullName evidence="4">Glycoside hydrolase family 5 domain-containing protein</fullName>
    </recommendedName>
</protein>
<keyword evidence="3" id="KW-1185">Reference proteome</keyword>
<dbReference type="SUPFAM" id="SSF51445">
    <property type="entry name" value="(Trans)glycosidases"/>
    <property type="match status" value="1"/>
</dbReference>
<feature type="chain" id="PRO_5043799949" description="Glycoside hydrolase family 5 domain-containing protein" evidence="1">
    <location>
        <begin position="21"/>
        <end position="380"/>
    </location>
</feature>
<evidence type="ECO:0008006" key="4">
    <source>
        <dbReference type="Google" id="ProtNLM"/>
    </source>
</evidence>
<evidence type="ECO:0000313" key="2">
    <source>
        <dbReference type="EMBL" id="KAK9856850.1"/>
    </source>
</evidence>
<evidence type="ECO:0000256" key="1">
    <source>
        <dbReference type="SAM" id="SignalP"/>
    </source>
</evidence>
<dbReference type="Proteomes" id="UP001485043">
    <property type="component" value="Unassembled WGS sequence"/>
</dbReference>
<evidence type="ECO:0000313" key="3">
    <source>
        <dbReference type="Proteomes" id="UP001485043"/>
    </source>
</evidence>
<reference evidence="2 3" key="1">
    <citation type="journal article" date="2024" name="Nat. Commun.">
        <title>Phylogenomics reveals the evolutionary origins of lichenization in chlorophyte algae.</title>
        <authorList>
            <person name="Puginier C."/>
            <person name="Libourel C."/>
            <person name="Otte J."/>
            <person name="Skaloud P."/>
            <person name="Haon M."/>
            <person name="Grisel S."/>
            <person name="Petersen M."/>
            <person name="Berrin J.G."/>
            <person name="Delaux P.M."/>
            <person name="Dal Grande F."/>
            <person name="Keller J."/>
        </authorList>
    </citation>
    <scope>NUCLEOTIDE SEQUENCE [LARGE SCALE GENOMIC DNA]</scope>
    <source>
        <strain evidence="2 3">SAG 2523</strain>
    </source>
</reference>
<keyword evidence="1" id="KW-0732">Signal</keyword>